<feature type="region of interest" description="Disordered" evidence="1">
    <location>
        <begin position="51"/>
        <end position="70"/>
    </location>
</feature>
<proteinExistence type="predicted"/>
<protein>
    <submittedName>
        <fullName evidence="2">Uncharacterized protein</fullName>
    </submittedName>
</protein>
<feature type="compositionally biased region" description="Gly residues" evidence="1">
    <location>
        <begin position="58"/>
        <end position="70"/>
    </location>
</feature>
<sequence length="956" mass="101773">MLAPPVREDGAGRPAVTQVPAMKTETLLHLAKTLRPSCFNARGAARKLTRFQKSARQDGGGGGGSSSGGGGGNSAFQLAALRHDAAVTRDWEQLAGLAALPSRKGHSQIHAALQRVLQDAVLGLALMCGAGGGPAAASDAKAAAAAGDAADTPLIPMACATIGALYRCSGESARRIFRPCLAYDSVAYGRTQQVSPCSLEAAASDSAEGDAGGPLAAAAISWRVASPSDFGPAPARYSWEHLYHCVSVMLMALTAEVEGPLQLAEAALRRMLLYGPADPDVRRLAVAEVVAARIQARMVYLEALVRKVEEQQGPARGGAATGAGSAAGGGPRCSARCGAAESDGLDCGPGLFEAFWEEWDTLDDSGRSADAGLLLLGGEGPTGGAGVPSRQLRQLLLPLQRLSCLDVPFAPWGKDTPEGAQLLRGVFRATEAFVRATCARVPPQPGPTPWWVEGAWYERLMAARHVWGAWLEESSEHRCRRWEGWQLHAAGCAGGRPAAGSPSELAVVIQKVRDMMDSGAAEAEEELREWRRRRQQQEQQHARGGRRLNSDSSDRRGREDVTEKAEEGDGRARWMRRRNAAARWLTGRRLLDAADALRPGILSAHPDSWGKLLLAAANMTRRFGDSGAAEEEADTHPSNFTSEQDALLYMAALTALWGLLLLRPLPADQLPRMRLSVVMATAHIQRSEMQAVLRRHQALQAERLQRRKQRQAAGEQGTAAEAAADGQEEGELHLHKLSGGLESGPSGSCELFNILTNVPSPFAVRPTPAWAAWPADPLPAPPAHGGEAAARDTYAIRQLTCMLRLCDQHGCMLVALSGGVQWLREQWRRVRVPAAPGLEPGVELDKFLDEAVAAAAAAGAAAVAAPDSAPSSMGQDSQWGPDQRHEWQRLLAMCTAEAFEEVEQMTGLGRCEGGALSGGGAWGAVSAGRPDARDATRQRHGSEEWYEDFTAALRMV</sequence>
<evidence type="ECO:0000313" key="2">
    <source>
        <dbReference type="EMBL" id="KAG2436852.1"/>
    </source>
</evidence>
<reference evidence="2" key="1">
    <citation type="journal article" date="2020" name="bioRxiv">
        <title>Comparative genomics of Chlamydomonas.</title>
        <authorList>
            <person name="Craig R.J."/>
            <person name="Hasan A.R."/>
            <person name="Ness R.W."/>
            <person name="Keightley P.D."/>
        </authorList>
    </citation>
    <scope>NUCLEOTIDE SEQUENCE</scope>
    <source>
        <strain evidence="2">SAG 7.73</strain>
    </source>
</reference>
<organism evidence="2 3">
    <name type="scientific">Chlamydomonas incerta</name>
    <dbReference type="NCBI Taxonomy" id="51695"/>
    <lineage>
        <taxon>Eukaryota</taxon>
        <taxon>Viridiplantae</taxon>
        <taxon>Chlorophyta</taxon>
        <taxon>core chlorophytes</taxon>
        <taxon>Chlorophyceae</taxon>
        <taxon>CS clade</taxon>
        <taxon>Chlamydomonadales</taxon>
        <taxon>Chlamydomonadaceae</taxon>
        <taxon>Chlamydomonas</taxon>
    </lineage>
</organism>
<feature type="compositionally biased region" description="Basic and acidic residues" evidence="1">
    <location>
        <begin position="548"/>
        <end position="571"/>
    </location>
</feature>
<comment type="caution">
    <text evidence="2">The sequence shown here is derived from an EMBL/GenBank/DDBJ whole genome shotgun (WGS) entry which is preliminary data.</text>
</comment>
<dbReference type="EMBL" id="JAEHOC010000012">
    <property type="protein sequence ID" value="KAG2436852.1"/>
    <property type="molecule type" value="Genomic_DNA"/>
</dbReference>
<evidence type="ECO:0000256" key="1">
    <source>
        <dbReference type="SAM" id="MobiDB-lite"/>
    </source>
</evidence>
<feature type="compositionally biased region" description="Low complexity" evidence="1">
    <location>
        <begin position="711"/>
        <end position="725"/>
    </location>
</feature>
<dbReference type="AlphaFoldDB" id="A0A835T0T6"/>
<feature type="region of interest" description="Disordered" evidence="1">
    <location>
        <begin position="311"/>
        <end position="330"/>
    </location>
</feature>
<evidence type="ECO:0000313" key="3">
    <source>
        <dbReference type="Proteomes" id="UP000650467"/>
    </source>
</evidence>
<feature type="region of interest" description="Disordered" evidence="1">
    <location>
        <begin position="703"/>
        <end position="729"/>
    </location>
</feature>
<dbReference type="Proteomes" id="UP000650467">
    <property type="component" value="Unassembled WGS sequence"/>
</dbReference>
<feature type="compositionally biased region" description="Gly residues" evidence="1">
    <location>
        <begin position="315"/>
        <end position="330"/>
    </location>
</feature>
<feature type="region of interest" description="Disordered" evidence="1">
    <location>
        <begin position="531"/>
        <end position="571"/>
    </location>
</feature>
<gene>
    <name evidence="2" type="ORF">HXX76_006372</name>
</gene>
<name>A0A835T0T6_CHLIN</name>
<dbReference type="OrthoDB" id="10674109at2759"/>
<keyword evidence="3" id="KW-1185">Reference proteome</keyword>
<accession>A0A835T0T6</accession>